<dbReference type="Proteomes" id="UP000247586">
    <property type="component" value="Chromosome"/>
</dbReference>
<dbReference type="KEGG" id="mhk:DFR87_01735"/>
<reference evidence="2" key="1">
    <citation type="submission" date="2018-05" db="EMBL/GenBank/DDBJ databases">
        <title>Complete Genome Sequences of Extremely Thermoacidophilic, Metal-Mobilizing Type-Strain Members of the Archaeal Family Sulfolobaceae: Acidianus brierleyi DSM-1651T, Acidianus sulfidivorans DSM-18786T, Metallosphaera hakonensis DSM-7519T, and Metallosphaera prunae DSM-10039T.</title>
        <authorList>
            <person name="Counts J.A."/>
            <person name="Kelly R.M."/>
        </authorList>
    </citation>
    <scope>NUCLEOTIDE SEQUENCE [LARGE SCALE GENOMIC DNA]</scope>
    <source>
        <strain evidence="2">HO1-1</strain>
    </source>
</reference>
<dbReference type="Pfam" id="PF07929">
    <property type="entry name" value="PRiA4_ORF3"/>
    <property type="match status" value="1"/>
</dbReference>
<evidence type="ECO:0000313" key="2">
    <source>
        <dbReference type="EMBL" id="AWR98634.1"/>
    </source>
</evidence>
<feature type="domain" description="Plasmid pRiA4b Orf3-like" evidence="1">
    <location>
        <begin position="49"/>
        <end position="166"/>
    </location>
</feature>
<keyword evidence="3" id="KW-1185">Reference proteome</keyword>
<gene>
    <name evidence="2" type="ORF">DFR87_01735</name>
</gene>
<dbReference type="SUPFAM" id="SSF159941">
    <property type="entry name" value="MM3350-like"/>
    <property type="match status" value="1"/>
</dbReference>
<name>A0A2U9IRL5_9CREN</name>
<proteinExistence type="predicted"/>
<evidence type="ECO:0000259" key="1">
    <source>
        <dbReference type="Pfam" id="PF07929"/>
    </source>
</evidence>
<dbReference type="RefSeq" id="WP_054837287.1">
    <property type="nucleotide sequence ID" value="NZ_BBBA01000038.1"/>
</dbReference>
<organism evidence="2 3">
    <name type="scientific">Metallosphaera hakonensis JCM 8857 = DSM 7519</name>
    <dbReference type="NCBI Taxonomy" id="1293036"/>
    <lineage>
        <taxon>Archaea</taxon>
        <taxon>Thermoproteota</taxon>
        <taxon>Thermoprotei</taxon>
        <taxon>Sulfolobales</taxon>
        <taxon>Sulfolobaceae</taxon>
        <taxon>Metallosphaera</taxon>
    </lineage>
</organism>
<dbReference type="AlphaFoldDB" id="A0A2U9IRL5"/>
<evidence type="ECO:0000313" key="3">
    <source>
        <dbReference type="Proteomes" id="UP000247586"/>
    </source>
</evidence>
<dbReference type="EMBL" id="CP029287">
    <property type="protein sequence ID" value="AWR98634.1"/>
    <property type="molecule type" value="Genomic_DNA"/>
</dbReference>
<dbReference type="Gene3D" id="3.10.290.30">
    <property type="entry name" value="MM3350-like"/>
    <property type="match status" value="1"/>
</dbReference>
<dbReference type="InterPro" id="IPR012912">
    <property type="entry name" value="Plasmid_pRiA4b_Orf3-like"/>
</dbReference>
<dbReference type="InterPro" id="IPR024047">
    <property type="entry name" value="MM3350-like_sf"/>
</dbReference>
<dbReference type="OrthoDB" id="117055at2157"/>
<sequence>MVTHGKCLFCEKRISSNTASAHFKSCEKVKEALNGNVDGFILKCKDRYSPEYWLYIAVPSSFTLKDLDQFLRAIWVDCCDHLSEFEIGDQRVIPDEDKGIEILTDLFEEEGFVASNDKLSNVLYKGLRFGYVYDFGSSTELELSVVDTVRMKDKNIYVLGRNEKPKYKCVECGKEAESLCYDCLAERDISESTYCEECLKKHEHGDENAGMIPNSPRIGVCGYTGNEKMEKIRVWPLRLK</sequence>
<accession>A0A2U9IRL5</accession>
<protein>
    <recommendedName>
        <fullName evidence="1">Plasmid pRiA4b Orf3-like domain-containing protein</fullName>
    </recommendedName>
</protein>
<dbReference type="GeneID" id="36834023"/>